<dbReference type="InterPro" id="IPR012337">
    <property type="entry name" value="RNaseH-like_sf"/>
</dbReference>
<dbReference type="AlphaFoldDB" id="A0A1F7F2V5"/>
<accession>A0A1F7F2V5</accession>
<evidence type="ECO:0000313" key="2">
    <source>
        <dbReference type="EMBL" id="OGK00867.1"/>
    </source>
</evidence>
<dbReference type="PROSITE" id="PS50994">
    <property type="entry name" value="INTEGRASE"/>
    <property type="match status" value="1"/>
</dbReference>
<dbReference type="Pfam" id="PF13683">
    <property type="entry name" value="rve_3"/>
    <property type="match status" value="1"/>
</dbReference>
<gene>
    <name evidence="2" type="ORF">A2519_08040</name>
</gene>
<dbReference type="Proteomes" id="UP000179243">
    <property type="component" value="Unassembled WGS sequence"/>
</dbReference>
<name>A0A1F7F2V5_UNCRA</name>
<reference evidence="2 3" key="1">
    <citation type="journal article" date="2016" name="Nat. Commun.">
        <title>Thousands of microbial genomes shed light on interconnected biogeochemical processes in an aquifer system.</title>
        <authorList>
            <person name="Anantharaman K."/>
            <person name="Brown C.T."/>
            <person name="Hug L.A."/>
            <person name="Sharon I."/>
            <person name="Castelle C.J."/>
            <person name="Probst A.J."/>
            <person name="Thomas B.C."/>
            <person name="Singh A."/>
            <person name="Wilkins M.J."/>
            <person name="Karaoz U."/>
            <person name="Brodie E.L."/>
            <person name="Williams K.H."/>
            <person name="Hubbard S.S."/>
            <person name="Banfield J.F."/>
        </authorList>
    </citation>
    <scope>NUCLEOTIDE SEQUENCE [LARGE SCALE GENOMIC DNA]</scope>
</reference>
<comment type="caution">
    <text evidence="2">The sequence shown here is derived from an EMBL/GenBank/DDBJ whole genome shotgun (WGS) entry which is preliminary data.</text>
</comment>
<proteinExistence type="predicted"/>
<sequence length="341" mass="39824">MVAFFAYFIRLILWVFRSKSSLLCEIALLRKENDILLRKIGRKRIYFNIYDKLFLVALNKAAAIKERITIIKPETLLYWQRAMIKRFWTFKQEPAKRGRKPVATDIKSLILSMKNDNLLWGIKRIQGELLKLDITLDTKTIRNILRTFRQKGKVRRSLTWNTFLKAQAHALFAMDFFTVDTILNKRLYVFAIIAHNTREIVRYAVTENPVKEFVRQQLIVFSESVRLPAYIIHDNASMFNVDCSAYDLVPVSTFVEAPNMNSIMERFVGSIRREALDNFLIISRNQVQRIIDEYIEFYNCRRPHQGIEQRVPGPMMRGRGATISIAPVLGGLHHHCDRAAA</sequence>
<dbReference type="GO" id="GO:0003676">
    <property type="term" value="F:nucleic acid binding"/>
    <property type="evidence" value="ECO:0007669"/>
    <property type="project" value="InterPro"/>
</dbReference>
<evidence type="ECO:0000313" key="3">
    <source>
        <dbReference type="Proteomes" id="UP000179243"/>
    </source>
</evidence>
<dbReference type="SUPFAM" id="SSF53098">
    <property type="entry name" value="Ribonuclease H-like"/>
    <property type="match status" value="1"/>
</dbReference>
<dbReference type="GO" id="GO:0015074">
    <property type="term" value="P:DNA integration"/>
    <property type="evidence" value="ECO:0007669"/>
    <property type="project" value="InterPro"/>
</dbReference>
<feature type="domain" description="Integrase catalytic" evidence="1">
    <location>
        <begin position="164"/>
        <end position="320"/>
    </location>
</feature>
<organism evidence="2 3">
    <name type="scientific">Candidatus Raymondbacteria bacterium RIFOXYD12_FULL_49_13</name>
    <dbReference type="NCBI Taxonomy" id="1817890"/>
    <lineage>
        <taxon>Bacteria</taxon>
        <taxon>Raymondiibacteriota</taxon>
    </lineage>
</organism>
<protein>
    <recommendedName>
        <fullName evidence="1">Integrase catalytic domain-containing protein</fullName>
    </recommendedName>
</protein>
<evidence type="ECO:0000259" key="1">
    <source>
        <dbReference type="PROSITE" id="PS50994"/>
    </source>
</evidence>
<dbReference type="Gene3D" id="3.30.420.10">
    <property type="entry name" value="Ribonuclease H-like superfamily/Ribonuclease H"/>
    <property type="match status" value="1"/>
</dbReference>
<dbReference type="InterPro" id="IPR036397">
    <property type="entry name" value="RNaseH_sf"/>
</dbReference>
<dbReference type="EMBL" id="MFYX01000139">
    <property type="protein sequence ID" value="OGK00867.1"/>
    <property type="molecule type" value="Genomic_DNA"/>
</dbReference>
<dbReference type="InterPro" id="IPR001584">
    <property type="entry name" value="Integrase_cat-core"/>
</dbReference>